<reference evidence="2 3" key="1">
    <citation type="submission" date="2018-12" db="EMBL/GenBank/DDBJ databases">
        <title>Alloscrdovia theropitheci sp. nov: a novel taxon from the feces of the bleeding-herat monkey (Theropithecus geleda).</title>
        <authorList>
            <person name="Modesto M."/>
        </authorList>
    </citation>
    <scope>NUCLEOTIDE SEQUENCE [LARGE SCALE GENOMIC DNA]</scope>
    <source>
        <strain evidence="2 3">GLDI4/2</strain>
    </source>
</reference>
<dbReference type="InterPro" id="IPR003812">
    <property type="entry name" value="Fido"/>
</dbReference>
<accession>A0A4R0QZ48</accession>
<feature type="domain" description="Fido" evidence="1">
    <location>
        <begin position="16"/>
        <end position="153"/>
    </location>
</feature>
<comment type="caution">
    <text evidence="2">The sequence shown here is derived from an EMBL/GenBank/DDBJ whole genome shotgun (WGS) entry which is preliminary data.</text>
</comment>
<dbReference type="AlphaFoldDB" id="A0A4R0QZ48"/>
<evidence type="ECO:0000313" key="2">
    <source>
        <dbReference type="EMBL" id="TCD53846.1"/>
    </source>
</evidence>
<dbReference type="Gene3D" id="1.20.120.1870">
    <property type="entry name" value="Fic/DOC protein, Fido domain"/>
    <property type="match status" value="1"/>
</dbReference>
<protein>
    <submittedName>
        <fullName evidence="2">Death-on-curing protein</fullName>
    </submittedName>
</protein>
<dbReference type="InterPro" id="IPR036597">
    <property type="entry name" value="Fido-like_dom_sf"/>
</dbReference>
<dbReference type="EMBL" id="RXLP01000025">
    <property type="protein sequence ID" value="TCD53846.1"/>
    <property type="molecule type" value="Genomic_DNA"/>
</dbReference>
<sequence length="161" mass="18176">MSPYDCLIFSVEQIESFTESICSTHDAILLSSQGLNVSTNHSYGLVESVVAANFSMYYDHTPAQLHGFTDIFDQVAHFATQLSTDHPFPDANKRTTVVTSVSLLYQHGIGLSFTDDPDPVHNTLYQWIQDIVERKIPIDVLSHQLRTHAFLIEDTVYKPFL</sequence>
<organism evidence="2 3">
    <name type="scientific">Alloscardovia theropitheci</name>
    <dbReference type="NCBI Taxonomy" id="2496842"/>
    <lineage>
        <taxon>Bacteria</taxon>
        <taxon>Bacillati</taxon>
        <taxon>Actinomycetota</taxon>
        <taxon>Actinomycetes</taxon>
        <taxon>Bifidobacteriales</taxon>
        <taxon>Bifidobacteriaceae</taxon>
        <taxon>Alloscardovia</taxon>
    </lineage>
</organism>
<gene>
    <name evidence="2" type="ORF">EJ419_06230</name>
</gene>
<dbReference type="Proteomes" id="UP000291289">
    <property type="component" value="Unassembled WGS sequence"/>
</dbReference>
<dbReference type="SUPFAM" id="SSF140931">
    <property type="entry name" value="Fic-like"/>
    <property type="match status" value="1"/>
</dbReference>
<dbReference type="RefSeq" id="WP_131284725.1">
    <property type="nucleotide sequence ID" value="NZ_RXLP01000025.1"/>
</dbReference>
<dbReference type="Pfam" id="PF02661">
    <property type="entry name" value="Fic"/>
    <property type="match status" value="1"/>
</dbReference>
<keyword evidence="3" id="KW-1185">Reference proteome</keyword>
<dbReference type="PROSITE" id="PS51459">
    <property type="entry name" value="FIDO"/>
    <property type="match status" value="1"/>
</dbReference>
<dbReference type="InterPro" id="IPR053737">
    <property type="entry name" value="Type_II_TA_Toxin"/>
</dbReference>
<proteinExistence type="predicted"/>
<name>A0A4R0QZ48_9BIFI</name>
<evidence type="ECO:0000313" key="3">
    <source>
        <dbReference type="Proteomes" id="UP000291289"/>
    </source>
</evidence>
<evidence type="ECO:0000259" key="1">
    <source>
        <dbReference type="PROSITE" id="PS51459"/>
    </source>
</evidence>
<dbReference type="OrthoDB" id="9802752at2"/>